<gene>
    <name evidence="2" type="ORF">AVDCRST_MAG31-499</name>
</gene>
<proteinExistence type="predicted"/>
<organism evidence="2">
    <name type="scientific">uncultured Sphingomonas sp</name>
    <dbReference type="NCBI Taxonomy" id="158754"/>
    <lineage>
        <taxon>Bacteria</taxon>
        <taxon>Pseudomonadati</taxon>
        <taxon>Pseudomonadota</taxon>
        <taxon>Alphaproteobacteria</taxon>
        <taxon>Sphingomonadales</taxon>
        <taxon>Sphingomonadaceae</taxon>
        <taxon>Sphingomonas</taxon>
        <taxon>environmental samples</taxon>
    </lineage>
</organism>
<evidence type="ECO:0000256" key="1">
    <source>
        <dbReference type="SAM" id="SignalP"/>
    </source>
</evidence>
<keyword evidence="1" id="KW-0732">Signal</keyword>
<dbReference type="RefSeq" id="WP_294167911.1">
    <property type="nucleotide sequence ID" value="NZ_CADCWA010000036.1"/>
</dbReference>
<evidence type="ECO:0000313" key="2">
    <source>
        <dbReference type="EMBL" id="CAA9503002.1"/>
    </source>
</evidence>
<feature type="signal peptide" evidence="1">
    <location>
        <begin position="1"/>
        <end position="22"/>
    </location>
</feature>
<accession>A0A6J4SR33</accession>
<reference evidence="2" key="1">
    <citation type="submission" date="2020-02" db="EMBL/GenBank/DDBJ databases">
        <authorList>
            <person name="Meier V. D."/>
        </authorList>
    </citation>
    <scope>NUCLEOTIDE SEQUENCE</scope>
    <source>
        <strain evidence="2">AVDCRST_MAG31</strain>
    </source>
</reference>
<dbReference type="AlphaFoldDB" id="A0A6J4SR33"/>
<sequence>MRRCFRFALALALLAASGSVRARTLFAGGHWVAVERADGRSCAALARSELIAPRGSDQARVSFTFDRGGPRQGELHVRLSRPARAGSSVLLVVGGQPFQLLGRGADAWSRGPAQEAALIAALRRAGDMRVRFRGFGSGYTDRYLLAGAPTAIDAAAAACSRPR</sequence>
<name>A0A6J4SR33_9SPHN</name>
<protein>
    <submittedName>
        <fullName evidence="2">Uncharacterized protein</fullName>
    </submittedName>
</protein>
<dbReference type="EMBL" id="CADCWA010000036">
    <property type="protein sequence ID" value="CAA9503002.1"/>
    <property type="molecule type" value="Genomic_DNA"/>
</dbReference>
<feature type="chain" id="PRO_5026826610" evidence="1">
    <location>
        <begin position="23"/>
        <end position="163"/>
    </location>
</feature>